<dbReference type="EMBL" id="BK014855">
    <property type="protein sequence ID" value="DAD79018.1"/>
    <property type="molecule type" value="Genomic_DNA"/>
</dbReference>
<accession>A0A8S5M9U4</accession>
<reference evidence="1" key="1">
    <citation type="journal article" date="2021" name="Proc. Natl. Acad. Sci. U.S.A.">
        <title>A Catalog of Tens of Thousands of Viruses from Human Metagenomes Reveals Hidden Associations with Chronic Diseases.</title>
        <authorList>
            <person name="Tisza M.J."/>
            <person name="Buck C.B."/>
        </authorList>
    </citation>
    <scope>NUCLEOTIDE SEQUENCE</scope>
    <source>
        <strain evidence="1">Ctv4j104</strain>
    </source>
</reference>
<organism evidence="1">
    <name type="scientific">Siphoviridae sp. ctv4j104</name>
    <dbReference type="NCBI Taxonomy" id="2826510"/>
    <lineage>
        <taxon>Viruses</taxon>
        <taxon>Duplodnaviria</taxon>
        <taxon>Heunggongvirae</taxon>
        <taxon>Uroviricota</taxon>
        <taxon>Caudoviricetes</taxon>
    </lineage>
</organism>
<name>A0A8S5M9U4_9CAUD</name>
<protein>
    <submittedName>
        <fullName evidence="1">Uncharacterized protein</fullName>
    </submittedName>
</protein>
<proteinExistence type="predicted"/>
<evidence type="ECO:0000313" key="1">
    <source>
        <dbReference type="EMBL" id="DAD79018.1"/>
    </source>
</evidence>
<sequence>MHSWKNCRHSCAQCRDNRQPLQRKKQQHLQRGQSLPQFLPVLLFS</sequence>